<accession>A0A2N9M6Y4</accession>
<reference evidence="5" key="1">
    <citation type="submission" date="2018-02" db="EMBL/GenBank/DDBJ databases">
        <authorList>
            <person name="Hausmann B."/>
        </authorList>
    </citation>
    <scope>NUCLEOTIDE SEQUENCE [LARGE SCALE GENOMIC DNA]</scope>
    <source>
        <strain evidence="5">Peat soil MAG SbA5</strain>
    </source>
</reference>
<keyword evidence="1" id="KW-0378">Hydrolase</keyword>
<dbReference type="InterPro" id="IPR029058">
    <property type="entry name" value="AB_hydrolase_fold"/>
</dbReference>
<evidence type="ECO:0000259" key="3">
    <source>
        <dbReference type="Pfam" id="PF00561"/>
    </source>
</evidence>
<dbReference type="Pfam" id="PF00561">
    <property type="entry name" value="Abhydrolase_1"/>
    <property type="match status" value="1"/>
</dbReference>
<dbReference type="PRINTS" id="PR00111">
    <property type="entry name" value="ABHYDROLASE"/>
</dbReference>
<dbReference type="Proteomes" id="UP000239735">
    <property type="component" value="Unassembled WGS sequence"/>
</dbReference>
<keyword evidence="2" id="KW-0732">Signal</keyword>
<proteinExistence type="predicted"/>
<dbReference type="SUPFAM" id="SSF53474">
    <property type="entry name" value="alpha/beta-Hydrolases"/>
    <property type="match status" value="1"/>
</dbReference>
<dbReference type="EMBL" id="OKRB01000148">
    <property type="protein sequence ID" value="SPE31231.1"/>
    <property type="molecule type" value="Genomic_DNA"/>
</dbReference>
<dbReference type="PANTHER" id="PTHR43798">
    <property type="entry name" value="MONOACYLGLYCEROL LIPASE"/>
    <property type="match status" value="1"/>
</dbReference>
<dbReference type="PANTHER" id="PTHR43798:SF31">
    <property type="entry name" value="AB HYDROLASE SUPERFAMILY PROTEIN YCLE"/>
    <property type="match status" value="1"/>
</dbReference>
<organism evidence="4 5">
    <name type="scientific">Candidatus Sulfuritelmatomonas gaucii</name>
    <dbReference type="NCBI Taxonomy" id="2043161"/>
    <lineage>
        <taxon>Bacteria</taxon>
        <taxon>Pseudomonadati</taxon>
        <taxon>Acidobacteriota</taxon>
        <taxon>Terriglobia</taxon>
        <taxon>Terriglobales</taxon>
        <taxon>Acidobacteriaceae</taxon>
        <taxon>Candidatus Sulfuritelmatomonas</taxon>
    </lineage>
</organism>
<evidence type="ECO:0000313" key="4">
    <source>
        <dbReference type="EMBL" id="SPE31231.1"/>
    </source>
</evidence>
<protein>
    <recommendedName>
        <fullName evidence="3">AB hydrolase-1 domain-containing protein</fullName>
    </recommendedName>
</protein>
<name>A0A2N9M6Y4_9BACT</name>
<feature type="domain" description="AB hydrolase-1" evidence="3">
    <location>
        <begin position="43"/>
        <end position="157"/>
    </location>
</feature>
<dbReference type="GO" id="GO:0016020">
    <property type="term" value="C:membrane"/>
    <property type="evidence" value="ECO:0007669"/>
    <property type="project" value="TreeGrafter"/>
</dbReference>
<gene>
    <name evidence="4" type="ORF">SBA5_860021</name>
</gene>
<evidence type="ECO:0000256" key="2">
    <source>
        <dbReference type="SAM" id="SignalP"/>
    </source>
</evidence>
<dbReference type="AlphaFoldDB" id="A0A2N9M6Y4"/>
<dbReference type="Gene3D" id="3.40.50.1820">
    <property type="entry name" value="alpha/beta hydrolase"/>
    <property type="match status" value="1"/>
</dbReference>
<feature type="signal peptide" evidence="2">
    <location>
        <begin position="1"/>
        <end position="19"/>
    </location>
</feature>
<dbReference type="InterPro" id="IPR000073">
    <property type="entry name" value="AB_hydrolase_1"/>
</dbReference>
<sequence length="224" mass="23583">MSALRILHFALALTIVALARQTVSFATDDGGQVCADLYGQGSNAVVLAHGGRFNKESWRDQALSLTSAGFRVLAIDFRGYGCSEGPGQENLDNAPFEKDVLAAVRYLKAHGAKTVSVVGGSFGGAAAGDASIKSAPGEIDRIVLLGAAPNLPADGLKSRALFIVAREDSDGSSLRLPGIRAQYEKAPQPKQLIVLDGSAHAQFLFQSDQSARVMQEIVRFLSAP</sequence>
<evidence type="ECO:0000256" key="1">
    <source>
        <dbReference type="ARBA" id="ARBA00022801"/>
    </source>
</evidence>
<feature type="chain" id="PRO_5014835145" description="AB hydrolase-1 domain-containing protein" evidence="2">
    <location>
        <begin position="20"/>
        <end position="224"/>
    </location>
</feature>
<dbReference type="InterPro" id="IPR050266">
    <property type="entry name" value="AB_hydrolase_sf"/>
</dbReference>
<dbReference type="GO" id="GO:0016787">
    <property type="term" value="F:hydrolase activity"/>
    <property type="evidence" value="ECO:0007669"/>
    <property type="project" value="UniProtKB-KW"/>
</dbReference>
<evidence type="ECO:0000313" key="5">
    <source>
        <dbReference type="Proteomes" id="UP000239735"/>
    </source>
</evidence>